<keyword evidence="4 6" id="KW-1133">Transmembrane helix</keyword>
<evidence type="ECO:0000313" key="7">
    <source>
        <dbReference type="EMBL" id="QFZ91289.2"/>
    </source>
</evidence>
<sequence>MTPATSPPSTITSQRWIVPLLLVTVLLNLGLILWGGWQTIWQQLRQIPFAFYPLSALILCCGYGIGFWRWHTYLQVLDHWLPIRPSLRIFLGSLALTASPGRAGESIKSLWLRQQFGISAARSLAGLVCERLCDLLAALLIVGLGLSARLGAGFWWACLGLAIALFLILSQPQRLQAWAERFGGRSRRRKGLERLAHLLFSARRLLQPRYLAGGLLVSVAIWSLEGIVLYGCFQVLQTETINLPTAILIRAAMGLGGVLTLLPGGLGGAEAASISLALLYGANRDQAIAATVLIRLLTLWFPIAIGWVALHRQSRALKSLALSPLPDPDADQSPKSPR</sequence>
<feature type="transmembrane region" description="Helical" evidence="6">
    <location>
        <begin position="16"/>
        <end position="37"/>
    </location>
</feature>
<accession>A0AAT9JU55</accession>
<feature type="transmembrane region" description="Helical" evidence="6">
    <location>
        <begin position="286"/>
        <end position="310"/>
    </location>
</feature>
<dbReference type="PANTHER" id="PTHR39087">
    <property type="entry name" value="UPF0104 MEMBRANE PROTEIN MJ1595"/>
    <property type="match status" value="1"/>
</dbReference>
<evidence type="ECO:0000256" key="6">
    <source>
        <dbReference type="SAM" id="Phobius"/>
    </source>
</evidence>
<keyword evidence="5 6" id="KW-0472">Membrane</keyword>
<evidence type="ECO:0000256" key="2">
    <source>
        <dbReference type="ARBA" id="ARBA00022475"/>
    </source>
</evidence>
<keyword evidence="3 6" id="KW-0812">Transmembrane</keyword>
<feature type="transmembrane region" description="Helical" evidence="6">
    <location>
        <begin position="152"/>
        <end position="170"/>
    </location>
</feature>
<dbReference type="InterPro" id="IPR022791">
    <property type="entry name" value="L-PG_synthase/AglD"/>
</dbReference>
<evidence type="ECO:0000256" key="5">
    <source>
        <dbReference type="ARBA" id="ARBA00023136"/>
    </source>
</evidence>
<name>A0AAT9JU55_SYNEL</name>
<dbReference type="EMBL" id="CP034671">
    <property type="protein sequence ID" value="QFZ91289.2"/>
    <property type="molecule type" value="Genomic_DNA"/>
</dbReference>
<evidence type="ECO:0000256" key="1">
    <source>
        <dbReference type="ARBA" id="ARBA00004651"/>
    </source>
</evidence>
<protein>
    <submittedName>
        <fullName evidence="7">Lysylphosphatidylglycerol synthase transmembrane domain-containing protein</fullName>
    </submittedName>
</protein>
<comment type="subcellular location">
    <subcellularLocation>
        <location evidence="1">Cell membrane</location>
        <topology evidence="1">Multi-pass membrane protein</topology>
    </subcellularLocation>
</comment>
<evidence type="ECO:0000256" key="3">
    <source>
        <dbReference type="ARBA" id="ARBA00022692"/>
    </source>
</evidence>
<dbReference type="PANTHER" id="PTHR39087:SF2">
    <property type="entry name" value="UPF0104 MEMBRANE PROTEIN MJ1595"/>
    <property type="match status" value="1"/>
</dbReference>
<dbReference type="NCBIfam" id="TIGR00374">
    <property type="entry name" value="flippase-like domain"/>
    <property type="match status" value="1"/>
</dbReference>
<dbReference type="Pfam" id="PF03706">
    <property type="entry name" value="LPG_synthase_TM"/>
    <property type="match status" value="1"/>
</dbReference>
<dbReference type="GO" id="GO:0005886">
    <property type="term" value="C:plasma membrane"/>
    <property type="evidence" value="ECO:0007669"/>
    <property type="project" value="UniProtKB-SubCell"/>
</dbReference>
<feature type="transmembrane region" description="Helical" evidence="6">
    <location>
        <begin position="245"/>
        <end position="266"/>
    </location>
</feature>
<feature type="transmembrane region" description="Helical" evidence="6">
    <location>
        <begin position="49"/>
        <end position="66"/>
    </location>
</feature>
<keyword evidence="2" id="KW-1003">Cell membrane</keyword>
<proteinExistence type="predicted"/>
<feature type="transmembrane region" description="Helical" evidence="6">
    <location>
        <begin position="124"/>
        <end position="146"/>
    </location>
</feature>
<evidence type="ECO:0000256" key="4">
    <source>
        <dbReference type="ARBA" id="ARBA00022989"/>
    </source>
</evidence>
<dbReference type="AlphaFoldDB" id="A0AAT9JU55"/>
<feature type="transmembrane region" description="Helical" evidence="6">
    <location>
        <begin position="212"/>
        <end position="233"/>
    </location>
</feature>
<dbReference type="RefSeq" id="WP_208677546.1">
    <property type="nucleotide sequence ID" value="NZ_CP034671.2"/>
</dbReference>
<gene>
    <name evidence="7" type="ORF">EKO22_01795</name>
</gene>
<reference evidence="7" key="1">
    <citation type="submission" date="2024-01" db="EMBL/GenBank/DDBJ databases">
        <title>Synechococcus elongatus PCC 11802, a close yet different native of Synechococcus elongatus PCC 11801.</title>
        <authorList>
            <person name="Jaiswal D."/>
            <person name="Sengupta A."/>
            <person name="Sengupta S."/>
            <person name="Pakrasi H.B."/>
            <person name="Wangikar P."/>
        </authorList>
    </citation>
    <scope>NUCLEOTIDE SEQUENCE</scope>
    <source>
        <strain evidence="7">PCC 11802</strain>
    </source>
</reference>
<organism evidence="7">
    <name type="scientific">Synechococcus elongatus PCC 11802</name>
    <dbReference type="NCBI Taxonomy" id="2283154"/>
    <lineage>
        <taxon>Bacteria</taxon>
        <taxon>Bacillati</taxon>
        <taxon>Cyanobacteriota</taxon>
        <taxon>Cyanophyceae</taxon>
        <taxon>Synechococcales</taxon>
        <taxon>Synechococcaceae</taxon>
        <taxon>Synechococcus</taxon>
    </lineage>
</organism>